<dbReference type="Pfam" id="PF11553">
    <property type="entry name" value="DUF3231"/>
    <property type="match status" value="2"/>
</dbReference>
<keyword evidence="2" id="KW-1185">Reference proteome</keyword>
<evidence type="ECO:0000313" key="1">
    <source>
        <dbReference type="EMBL" id="KAB2331102.1"/>
    </source>
</evidence>
<dbReference type="OrthoDB" id="1675670at2"/>
<name>A0A7V7RJN5_9BACI</name>
<dbReference type="EMBL" id="WBOT01000006">
    <property type="protein sequence ID" value="KAB2331102.1"/>
    <property type="molecule type" value="Genomic_DNA"/>
</dbReference>
<evidence type="ECO:0000313" key="2">
    <source>
        <dbReference type="Proteomes" id="UP000441354"/>
    </source>
</evidence>
<gene>
    <name evidence="1" type="ORF">F7732_17830</name>
</gene>
<protein>
    <submittedName>
        <fullName evidence="1">DUF3231 family protein</fullName>
    </submittedName>
</protein>
<accession>A0A7V7RJN5</accession>
<dbReference type="Gene3D" id="1.20.1260.10">
    <property type="match status" value="2"/>
</dbReference>
<proteinExistence type="predicted"/>
<dbReference type="InterPro" id="IPR021617">
    <property type="entry name" value="DUF3231"/>
</dbReference>
<sequence>MDILKPIQLSSESLSENEPLTAVEMGKLWATYTGNSMSRQILTYFRHHCDDEHIKILLENGIALTTDFMERIEYFFKKSHFPIPKGFSEQDVNYGAPRLYDDTFYVHYLKYAAKAGMSIYAVAIPLIMRKDINQFFTYCNNCAVAFLDQINTVLAEKKLIAKPPIIPIPESNDFIKKQNYLAGFIGDIRPLHALEISHLYDNIENNTTSKTLLLGFYQVVRDEKIKALFKRGLDMTEKSVKQFMEKLHVENLQTPSHLDHLVTTSAYPPFSDKIMLFHKVDMFSIKLRSFANSIAVNGRRDIALMYGRNLMNVGLFVDDGANILIDQGWMESPPKAYDRT</sequence>
<organism evidence="1 2">
    <name type="scientific">Bacillus mesophilum</name>
    <dbReference type="NCBI Taxonomy" id="1071718"/>
    <lineage>
        <taxon>Bacteria</taxon>
        <taxon>Bacillati</taxon>
        <taxon>Bacillota</taxon>
        <taxon>Bacilli</taxon>
        <taxon>Bacillales</taxon>
        <taxon>Bacillaceae</taxon>
        <taxon>Bacillus</taxon>
    </lineage>
</organism>
<dbReference type="Proteomes" id="UP000441354">
    <property type="component" value="Unassembled WGS sequence"/>
</dbReference>
<comment type="caution">
    <text evidence="1">The sequence shown here is derived from an EMBL/GenBank/DDBJ whole genome shotgun (WGS) entry which is preliminary data.</text>
</comment>
<dbReference type="AlphaFoldDB" id="A0A7V7RJN5"/>
<reference evidence="1 2" key="1">
    <citation type="journal article" date="2014" name="Arch. Microbiol.">
        <title>Bacillus mesophilum sp. nov., strain IITR-54T, a novel 4-chlorobiphenyl dechlorinating bacterium.</title>
        <authorList>
            <person name="Manickam N."/>
            <person name="Singh N.K."/>
            <person name="Bajaj A."/>
            <person name="Kumar R.M."/>
            <person name="Kaur G."/>
            <person name="Kaur N."/>
            <person name="Bala M."/>
            <person name="Kumar A."/>
            <person name="Mayilraj S."/>
        </authorList>
    </citation>
    <scope>NUCLEOTIDE SEQUENCE [LARGE SCALE GENOMIC DNA]</scope>
    <source>
        <strain evidence="1 2">IITR-54</strain>
    </source>
</reference>
<dbReference type="InterPro" id="IPR012347">
    <property type="entry name" value="Ferritin-like"/>
</dbReference>